<accession>A0A177NUK8</accession>
<dbReference type="RefSeq" id="WP_083960420.1">
    <property type="nucleotide sequence ID" value="NZ_LUUI01000005.1"/>
</dbReference>
<dbReference type="OrthoDB" id="1255124at2"/>
<evidence type="ECO:0000259" key="1">
    <source>
        <dbReference type="Pfam" id="PF21781"/>
    </source>
</evidence>
<feature type="domain" description="DUF6876" evidence="1">
    <location>
        <begin position="20"/>
        <end position="140"/>
    </location>
</feature>
<gene>
    <name evidence="2" type="ORF">A1359_19055</name>
</gene>
<dbReference type="Proteomes" id="UP000078476">
    <property type="component" value="Unassembled WGS sequence"/>
</dbReference>
<evidence type="ECO:0000313" key="3">
    <source>
        <dbReference type="Proteomes" id="UP000078476"/>
    </source>
</evidence>
<dbReference type="AlphaFoldDB" id="A0A177NUK8"/>
<sequence length="140" mass="16023">MQPSNLQTTKPPRLDSAALSVALSQFTGTEQWYRHPLNRRMLYTDGVQYLAENGGQQGAYWVLDKVALEICPLLDSKKQAFGALSLTVNPDQTAVMIVTDGNDQLLLRREMRYTDLQNGEWRFYLIEEGDHRVMLLPSEY</sequence>
<keyword evidence="3" id="KW-1185">Reference proteome</keyword>
<reference evidence="2 3" key="1">
    <citation type="submission" date="2016-03" db="EMBL/GenBank/DDBJ databases">
        <authorList>
            <person name="Ploux O."/>
        </authorList>
    </citation>
    <scope>NUCLEOTIDE SEQUENCE [LARGE SCALE GENOMIC DNA]</scope>
    <source>
        <strain evidence="2 3">R-45370</strain>
    </source>
</reference>
<comment type="caution">
    <text evidence="2">The sequence shown here is derived from an EMBL/GenBank/DDBJ whole genome shotgun (WGS) entry which is preliminary data.</text>
</comment>
<name>A0A177NUK8_9GAMM</name>
<proteinExistence type="predicted"/>
<dbReference type="Pfam" id="PF21781">
    <property type="entry name" value="DUF6876"/>
    <property type="match status" value="1"/>
</dbReference>
<dbReference type="EMBL" id="LUUI01000005">
    <property type="protein sequence ID" value="OAI21758.1"/>
    <property type="molecule type" value="Genomic_DNA"/>
</dbReference>
<organism evidence="2 3">
    <name type="scientific">Methylomonas lenta</name>
    <dbReference type="NCBI Taxonomy" id="980561"/>
    <lineage>
        <taxon>Bacteria</taxon>
        <taxon>Pseudomonadati</taxon>
        <taxon>Pseudomonadota</taxon>
        <taxon>Gammaproteobacteria</taxon>
        <taxon>Methylococcales</taxon>
        <taxon>Methylococcaceae</taxon>
        <taxon>Methylomonas</taxon>
    </lineage>
</organism>
<dbReference type="InterPro" id="IPR049241">
    <property type="entry name" value="DUF6876"/>
</dbReference>
<protein>
    <recommendedName>
        <fullName evidence="1">DUF6876 domain-containing protein</fullName>
    </recommendedName>
</protein>
<evidence type="ECO:0000313" key="2">
    <source>
        <dbReference type="EMBL" id="OAI21758.1"/>
    </source>
</evidence>